<evidence type="ECO:0000256" key="7">
    <source>
        <dbReference type="ARBA" id="ARBA00023136"/>
    </source>
</evidence>
<comment type="similarity">
    <text evidence="2">Belongs to the arsenical resistance-3 (ACR3) (TC 2.A.59) family.</text>
</comment>
<dbReference type="AlphaFoldDB" id="A0A2P8HDY7"/>
<dbReference type="PANTHER" id="PTHR43057:SF1">
    <property type="entry name" value="ARSENICAL-RESISTANCE PROTEIN 3"/>
    <property type="match status" value="1"/>
</dbReference>
<feature type="transmembrane region" description="Helical" evidence="8">
    <location>
        <begin position="201"/>
        <end position="220"/>
    </location>
</feature>
<comment type="subcellular location">
    <subcellularLocation>
        <location evidence="1">Cell membrane</location>
        <topology evidence="1">Multi-pass membrane protein</topology>
    </subcellularLocation>
</comment>
<evidence type="ECO:0000256" key="4">
    <source>
        <dbReference type="ARBA" id="ARBA00022475"/>
    </source>
</evidence>
<dbReference type="Proteomes" id="UP000242310">
    <property type="component" value="Unassembled WGS sequence"/>
</dbReference>
<evidence type="ECO:0000256" key="1">
    <source>
        <dbReference type="ARBA" id="ARBA00004651"/>
    </source>
</evidence>
<evidence type="ECO:0000256" key="3">
    <source>
        <dbReference type="ARBA" id="ARBA00022448"/>
    </source>
</evidence>
<evidence type="ECO:0000256" key="6">
    <source>
        <dbReference type="ARBA" id="ARBA00022989"/>
    </source>
</evidence>
<dbReference type="InterPro" id="IPR004706">
    <property type="entry name" value="Arsenical-R_Acr3"/>
</dbReference>
<dbReference type="InterPro" id="IPR038770">
    <property type="entry name" value="Na+/solute_symporter_sf"/>
</dbReference>
<keyword evidence="4" id="KW-1003">Cell membrane</keyword>
<dbReference type="EMBL" id="PYAV01000008">
    <property type="protein sequence ID" value="PSL44446.1"/>
    <property type="molecule type" value="Genomic_DNA"/>
</dbReference>
<keyword evidence="6 8" id="KW-1133">Transmembrane helix</keyword>
<feature type="transmembrane region" description="Helical" evidence="8">
    <location>
        <begin position="36"/>
        <end position="57"/>
    </location>
</feature>
<dbReference type="GO" id="GO:0015297">
    <property type="term" value="F:antiporter activity"/>
    <property type="evidence" value="ECO:0007669"/>
    <property type="project" value="InterPro"/>
</dbReference>
<name>A0A2P8HDY7_9BACI</name>
<dbReference type="GO" id="GO:0015104">
    <property type="term" value="F:antimonite transmembrane transporter activity"/>
    <property type="evidence" value="ECO:0007669"/>
    <property type="project" value="TreeGrafter"/>
</dbReference>
<feature type="transmembrane region" description="Helical" evidence="8">
    <location>
        <begin position="99"/>
        <end position="120"/>
    </location>
</feature>
<feature type="transmembrane region" description="Helical" evidence="8">
    <location>
        <begin position="163"/>
        <end position="181"/>
    </location>
</feature>
<accession>A0A2P8HDY7</accession>
<dbReference type="GO" id="GO:0005886">
    <property type="term" value="C:plasma membrane"/>
    <property type="evidence" value="ECO:0007669"/>
    <property type="project" value="UniProtKB-SubCell"/>
</dbReference>
<feature type="transmembrane region" description="Helical" evidence="8">
    <location>
        <begin position="69"/>
        <end position="93"/>
    </location>
</feature>
<dbReference type="Pfam" id="PF01758">
    <property type="entry name" value="SBF"/>
    <property type="match status" value="1"/>
</dbReference>
<gene>
    <name evidence="9" type="ORF">B0H94_10857</name>
</gene>
<feature type="transmembrane region" description="Helical" evidence="8">
    <location>
        <begin position="290"/>
        <end position="309"/>
    </location>
</feature>
<comment type="caution">
    <text evidence="9">The sequence shown here is derived from an EMBL/GenBank/DDBJ whole genome shotgun (WGS) entry which is preliminary data.</text>
</comment>
<organism evidence="9 10">
    <name type="scientific">Salsuginibacillus halophilus</name>
    <dbReference type="NCBI Taxonomy" id="517424"/>
    <lineage>
        <taxon>Bacteria</taxon>
        <taxon>Bacillati</taxon>
        <taxon>Bacillota</taxon>
        <taxon>Bacilli</taxon>
        <taxon>Bacillales</taxon>
        <taxon>Bacillaceae</taxon>
        <taxon>Salsuginibacillus</taxon>
    </lineage>
</organism>
<evidence type="ECO:0000313" key="9">
    <source>
        <dbReference type="EMBL" id="PSL44446.1"/>
    </source>
</evidence>
<dbReference type="PANTHER" id="PTHR43057">
    <property type="entry name" value="ARSENITE EFFLUX TRANSPORTER"/>
    <property type="match status" value="1"/>
</dbReference>
<feature type="transmembrane region" description="Helical" evidence="8">
    <location>
        <begin position="232"/>
        <end position="253"/>
    </location>
</feature>
<dbReference type="Gene3D" id="1.20.1530.20">
    <property type="match status" value="1"/>
</dbReference>
<evidence type="ECO:0000256" key="2">
    <source>
        <dbReference type="ARBA" id="ARBA00010110"/>
    </source>
</evidence>
<protein>
    <submittedName>
        <fullName evidence="9">ACR3 family arsenite efflux pump ArsB</fullName>
    </submittedName>
</protein>
<feature type="transmembrane region" description="Helical" evidence="8">
    <location>
        <begin position="12"/>
        <end position="30"/>
    </location>
</feature>
<feature type="transmembrane region" description="Helical" evidence="8">
    <location>
        <begin position="265"/>
        <end position="284"/>
    </location>
</feature>
<dbReference type="GO" id="GO:0015105">
    <property type="term" value="F:arsenite transmembrane transporter activity"/>
    <property type="evidence" value="ECO:0007669"/>
    <property type="project" value="TreeGrafter"/>
</dbReference>
<keyword evidence="3" id="KW-0813">Transport</keyword>
<keyword evidence="5 8" id="KW-0812">Transmembrane</keyword>
<proteinExistence type="inferred from homology"/>
<sequence>MLKRIYIMPQDHLLFAVPTVLIFSLLFGLYVDTSALSVTVTGAVIVMIFATMVGLKMNELTKLNAYKKLLTTAMLVNFIWVPFVATIIGFTVLRDEPHLFAGLALVALLPTSGMTIAWTGLQKGNVPAGIKLTVFGLVAGALLTPWYLLLMVGEYVPINIGEILQTIFLVVAIPLILGQVVTKLLQRRFSAQEFQKKVKPAFAPLSIWGLLYIVFVSTSARAEMLVNNLSLLAVAAIAILLFFAANFVFATWVAARFFKREDGIALVNGTVLRNLSIAVGIAAASFDAEAALLVTLAFMVQYQSITYYAKIAGRRWFRPKELEA</sequence>
<feature type="transmembrane region" description="Helical" evidence="8">
    <location>
        <begin position="132"/>
        <end position="151"/>
    </location>
</feature>
<reference evidence="9 10" key="1">
    <citation type="submission" date="2018-03" db="EMBL/GenBank/DDBJ databases">
        <title>Genomic Encyclopedia of Type Strains, Phase III (KMG-III): the genomes of soil and plant-associated and newly described type strains.</title>
        <authorList>
            <person name="Whitman W."/>
        </authorList>
    </citation>
    <scope>NUCLEOTIDE SEQUENCE [LARGE SCALE GENOMIC DNA]</scope>
    <source>
        <strain evidence="9 10">CGMCC 1.07653</strain>
    </source>
</reference>
<evidence type="ECO:0000256" key="5">
    <source>
        <dbReference type="ARBA" id="ARBA00022692"/>
    </source>
</evidence>
<dbReference type="InterPro" id="IPR002657">
    <property type="entry name" value="BilAc:Na_symport/Acr3"/>
</dbReference>
<keyword evidence="10" id="KW-1185">Reference proteome</keyword>
<keyword evidence="7 8" id="KW-0472">Membrane</keyword>
<dbReference type="RefSeq" id="WP_345789040.1">
    <property type="nucleotide sequence ID" value="NZ_PYAV01000008.1"/>
</dbReference>
<evidence type="ECO:0000256" key="8">
    <source>
        <dbReference type="SAM" id="Phobius"/>
    </source>
</evidence>
<evidence type="ECO:0000313" key="10">
    <source>
        <dbReference type="Proteomes" id="UP000242310"/>
    </source>
</evidence>